<dbReference type="GeneID" id="103723310"/>
<evidence type="ECO:0000256" key="5">
    <source>
        <dbReference type="PROSITE-ProRule" id="PRU00259"/>
    </source>
</evidence>
<dbReference type="SMART" id="SM00185">
    <property type="entry name" value="ARM"/>
    <property type="match status" value="7"/>
</dbReference>
<dbReference type="RefSeq" id="XP_038971312.1">
    <property type="nucleotide sequence ID" value="XM_039115384.1"/>
</dbReference>
<dbReference type="RefSeq" id="XP_038971314.1">
    <property type="nucleotide sequence ID" value="XM_039115386.1"/>
</dbReference>
<dbReference type="InterPro" id="IPR011989">
    <property type="entry name" value="ARM-like"/>
</dbReference>
<dbReference type="SUPFAM" id="SSF48371">
    <property type="entry name" value="ARM repeat"/>
    <property type="match status" value="2"/>
</dbReference>
<dbReference type="InterPro" id="IPR052608">
    <property type="entry name" value="U-box_domain_protein"/>
</dbReference>
<evidence type="ECO:0000313" key="15">
    <source>
        <dbReference type="RefSeq" id="XP_038971312.1"/>
    </source>
</evidence>
<protein>
    <recommendedName>
        <fullName evidence="3">RING-type E3 ubiquitin transferase</fullName>
        <ecNumber evidence="3">2.3.2.27</ecNumber>
    </recommendedName>
</protein>
<dbReference type="InterPro" id="IPR000225">
    <property type="entry name" value="Armadillo"/>
</dbReference>
<comment type="pathway">
    <text evidence="2">Protein modification; protein ubiquitination.</text>
</comment>
<dbReference type="EC" id="2.3.2.27" evidence="3"/>
<dbReference type="CDD" id="cd16664">
    <property type="entry name" value="RING-Ubox_PUB"/>
    <property type="match status" value="1"/>
</dbReference>
<evidence type="ECO:0000259" key="6">
    <source>
        <dbReference type="PROSITE" id="PS51698"/>
    </source>
</evidence>
<dbReference type="Proteomes" id="UP000228380">
    <property type="component" value="Chromosome 18"/>
</dbReference>
<dbReference type="InterPro" id="IPR045210">
    <property type="entry name" value="RING-Ubox_PUB"/>
</dbReference>
<evidence type="ECO:0000313" key="11">
    <source>
        <dbReference type="RefSeq" id="XP_038971308.1"/>
    </source>
</evidence>
<dbReference type="PANTHER" id="PTHR45958:SF6">
    <property type="entry name" value="U-BOX DOMAIN-CONTAINING PROTEIN 43"/>
    <property type="match status" value="1"/>
</dbReference>
<evidence type="ECO:0000313" key="10">
    <source>
        <dbReference type="RefSeq" id="XP_038971307.1"/>
    </source>
</evidence>
<sequence length="826" mass="91242">MEQIRTLSDWITEETTESSEGDYHNVEQADESYHGKLHIEPIFSAFICPLTKQVMRDPVTIENGHTFEREAIEKWFQECRDSGRLPICPLTLKELSSTDLNTSISLRNTIEEWFQRNEAAHIEMACRSISSGSSEIDVLQALNYIEHICKKYRSSKHVVHNAELITMITDMLRSSSKRVRCKALEALRTVAEDNDENKEVVAAGDNIRTVIKLLSHEYSVERELSVSLLYELSKSESLCERIGGVYGAILLLVGMASSTSENILIVEKAEKTLMNLEKCEENVRQMAENGRLQPLLNLLLGGPPETQMSMAAYLGELVLSNDVKFLVAQTVGSSLVNVMKTGGIQAREAALKALNQISSYEASAKILIQEGILPPLIKDLFAVGVNQLPMRLKEVSATILANVVASSADFEAIPLNDDNQTLVSEDIVHNLLHLTSNSGPAIECKLLQVLVGLTSSSTTALKVVSAIKSSGATISLIQFIEAPRMDIQGASIRLLQNISPFMGQELADVLPGASGPLGSLIRLISESNGISEEQAAAISLLANLPESDLGLTRRLWEEGTFNIVISRVVMIRQGGTRGTRYVTPFLEGLVRVLSRLTYSLHDEPQYVAFARDHNLASLFTDLLQMNGIDKVQMVSAMALENLAKESRHLTRFPETPEPGFWSSIFPCCSKPPVVTGLCHIHHGFCSMKENFCLLQGKTLEKLIACLDHANEKVVEAALAALCTLLDDGMDVEQGVMVLCKAEGIRPILDVLLESRTEILRHRAVWAVERILRTQDIANEISGDQSVGSALIEAFRHGDYVTKQIAERALKHTDRLPNFSDVFQKRS</sequence>
<evidence type="ECO:0000313" key="13">
    <source>
        <dbReference type="RefSeq" id="XP_038971310.1"/>
    </source>
</evidence>
<evidence type="ECO:0000256" key="3">
    <source>
        <dbReference type="ARBA" id="ARBA00012483"/>
    </source>
</evidence>
<dbReference type="KEGG" id="pda:103723310"/>
<evidence type="ECO:0000256" key="4">
    <source>
        <dbReference type="ARBA" id="ARBA00022679"/>
    </source>
</evidence>
<evidence type="ECO:0000256" key="1">
    <source>
        <dbReference type="ARBA" id="ARBA00000900"/>
    </source>
</evidence>
<evidence type="ECO:0000313" key="16">
    <source>
        <dbReference type="RefSeq" id="XP_038971313.1"/>
    </source>
</evidence>
<evidence type="ECO:0000313" key="8">
    <source>
        <dbReference type="RefSeq" id="XP_008812419.1"/>
    </source>
</evidence>
<dbReference type="RefSeq" id="XP_038971308.1">
    <property type="nucleotide sequence ID" value="XM_039115380.1"/>
</dbReference>
<dbReference type="Gene3D" id="3.30.40.10">
    <property type="entry name" value="Zinc/RING finger domain, C3HC4 (zinc finger)"/>
    <property type="match status" value="1"/>
</dbReference>
<proteinExistence type="predicted"/>
<accession>A0A8B7D3I0</accession>
<evidence type="ECO:0000313" key="7">
    <source>
        <dbReference type="Proteomes" id="UP000228380"/>
    </source>
</evidence>
<dbReference type="RefSeq" id="XP_038971307.1">
    <property type="nucleotide sequence ID" value="XM_039115379.1"/>
</dbReference>
<dbReference type="GO" id="GO:0016567">
    <property type="term" value="P:protein ubiquitination"/>
    <property type="evidence" value="ECO:0007669"/>
    <property type="project" value="UniProtKB-UniPathway"/>
</dbReference>
<dbReference type="AlphaFoldDB" id="A0A8B7D3I0"/>
<reference evidence="7" key="1">
    <citation type="journal article" date="2019" name="Nat. Commun.">
        <title>Genome-wide association mapping of date palm fruit traits.</title>
        <authorList>
            <person name="Hazzouri K.M."/>
            <person name="Gros-Balthazard M."/>
            <person name="Flowers J.M."/>
            <person name="Copetti D."/>
            <person name="Lemansour A."/>
            <person name="Lebrun M."/>
            <person name="Masmoudi K."/>
            <person name="Ferrand S."/>
            <person name="Dhar M.I."/>
            <person name="Fresquez Z.A."/>
            <person name="Rosas U."/>
            <person name="Zhang J."/>
            <person name="Talag J."/>
            <person name="Lee S."/>
            <person name="Kudrna D."/>
            <person name="Powell R.F."/>
            <person name="Leitch I.J."/>
            <person name="Krueger R.R."/>
            <person name="Wing R.A."/>
            <person name="Amiri K.M.A."/>
            <person name="Purugganan M.D."/>
        </authorList>
    </citation>
    <scope>NUCLEOTIDE SEQUENCE [LARGE SCALE GENOMIC DNA]</scope>
    <source>
        <strain evidence="7">cv. Khalas</strain>
    </source>
</reference>
<dbReference type="InterPro" id="IPR016024">
    <property type="entry name" value="ARM-type_fold"/>
</dbReference>
<dbReference type="InterPro" id="IPR003613">
    <property type="entry name" value="Ubox_domain"/>
</dbReference>
<dbReference type="PROSITE" id="PS50176">
    <property type="entry name" value="ARM_REPEAT"/>
    <property type="match status" value="1"/>
</dbReference>
<dbReference type="InterPro" id="IPR013083">
    <property type="entry name" value="Znf_RING/FYVE/PHD"/>
</dbReference>
<dbReference type="RefSeq" id="XP_038971313.1">
    <property type="nucleotide sequence ID" value="XM_039115385.1"/>
</dbReference>
<evidence type="ECO:0000256" key="2">
    <source>
        <dbReference type="ARBA" id="ARBA00004906"/>
    </source>
</evidence>
<dbReference type="SMART" id="SM00504">
    <property type="entry name" value="Ubox"/>
    <property type="match status" value="1"/>
</dbReference>
<gene>
    <name evidence="8 9 10 11 12 13 14 15 16 17" type="primary">LOC103723310</name>
</gene>
<dbReference type="Pfam" id="PF04564">
    <property type="entry name" value="U-box"/>
    <property type="match status" value="1"/>
</dbReference>
<evidence type="ECO:0000313" key="12">
    <source>
        <dbReference type="RefSeq" id="XP_038971309.1"/>
    </source>
</evidence>
<comment type="catalytic activity">
    <reaction evidence="1">
        <text>S-ubiquitinyl-[E2 ubiquitin-conjugating enzyme]-L-cysteine + [acceptor protein]-L-lysine = [E2 ubiquitin-conjugating enzyme]-L-cysteine + N(6)-ubiquitinyl-[acceptor protein]-L-lysine.</text>
        <dbReference type="EC" id="2.3.2.27"/>
    </reaction>
</comment>
<dbReference type="RefSeq" id="XP_008812419.1">
    <property type="nucleotide sequence ID" value="XM_008814197.4"/>
</dbReference>
<evidence type="ECO:0000313" key="17">
    <source>
        <dbReference type="RefSeq" id="XP_038971314.1"/>
    </source>
</evidence>
<evidence type="ECO:0000313" key="14">
    <source>
        <dbReference type="RefSeq" id="XP_038971311.1"/>
    </source>
</evidence>
<name>A0A8B7D3I0_PHODC</name>
<dbReference type="OrthoDB" id="756301at2759"/>
<organism evidence="7 8">
    <name type="scientific">Phoenix dactylifera</name>
    <name type="common">Date palm</name>
    <dbReference type="NCBI Taxonomy" id="42345"/>
    <lineage>
        <taxon>Eukaryota</taxon>
        <taxon>Viridiplantae</taxon>
        <taxon>Streptophyta</taxon>
        <taxon>Embryophyta</taxon>
        <taxon>Tracheophyta</taxon>
        <taxon>Spermatophyta</taxon>
        <taxon>Magnoliopsida</taxon>
        <taxon>Liliopsida</taxon>
        <taxon>Arecaceae</taxon>
        <taxon>Coryphoideae</taxon>
        <taxon>Phoeniceae</taxon>
        <taxon>Phoenix</taxon>
    </lineage>
</organism>
<dbReference type="PANTHER" id="PTHR45958">
    <property type="entry name" value="RING-TYPE E3 UBIQUITIN TRANSFERASE"/>
    <property type="match status" value="1"/>
</dbReference>
<dbReference type="SUPFAM" id="SSF57850">
    <property type="entry name" value="RING/U-box"/>
    <property type="match status" value="1"/>
</dbReference>
<evidence type="ECO:0000313" key="9">
    <source>
        <dbReference type="RefSeq" id="XP_026656089.1"/>
    </source>
</evidence>
<keyword evidence="7" id="KW-1185">Reference proteome</keyword>
<dbReference type="RefSeq" id="XP_038971310.1">
    <property type="nucleotide sequence ID" value="XM_039115382.1"/>
</dbReference>
<dbReference type="RefSeq" id="XP_038971309.1">
    <property type="nucleotide sequence ID" value="XM_039115381.1"/>
</dbReference>
<dbReference type="RefSeq" id="XP_026656089.1">
    <property type="nucleotide sequence ID" value="XM_026800288.2"/>
</dbReference>
<feature type="domain" description="U-box" evidence="6">
    <location>
        <begin position="41"/>
        <end position="120"/>
    </location>
</feature>
<dbReference type="RefSeq" id="XP_038971311.1">
    <property type="nucleotide sequence ID" value="XM_039115383.1"/>
</dbReference>
<dbReference type="PROSITE" id="PS51698">
    <property type="entry name" value="U_BOX"/>
    <property type="match status" value="1"/>
</dbReference>
<feature type="repeat" description="ARM" evidence="5">
    <location>
        <begin position="515"/>
        <end position="544"/>
    </location>
</feature>
<dbReference type="GO" id="GO:0061630">
    <property type="term" value="F:ubiquitin protein ligase activity"/>
    <property type="evidence" value="ECO:0007669"/>
    <property type="project" value="UniProtKB-EC"/>
</dbReference>
<keyword evidence="4" id="KW-0808">Transferase</keyword>
<dbReference type="Gene3D" id="1.25.10.10">
    <property type="entry name" value="Leucine-rich Repeat Variant"/>
    <property type="match status" value="4"/>
</dbReference>
<reference evidence="8 9" key="2">
    <citation type="submission" date="2025-04" db="UniProtKB">
        <authorList>
            <consortium name="RefSeq"/>
        </authorList>
    </citation>
    <scope>IDENTIFICATION</scope>
    <source>
        <tissue evidence="8 9">Young leaves</tissue>
    </source>
</reference>
<dbReference type="UniPathway" id="UPA00143"/>